<accession>A0A0K8QQJ7</accession>
<dbReference type="EMBL" id="DF952378">
    <property type="protein sequence ID" value="GAN44770.1"/>
    <property type="molecule type" value="Genomic_DNA"/>
</dbReference>
<dbReference type="AlphaFoldDB" id="A0A0K8QQJ7"/>
<reference evidence="3" key="1">
    <citation type="submission" date="2015-03" db="EMBL/GenBank/DDBJ databases">
        <title>Draft genome sequence of Mizugakiibacter sediminis skMP5.</title>
        <authorList>
            <person name="Watanabe T."/>
            <person name="Kojima H."/>
            <person name="Fukui M."/>
        </authorList>
    </citation>
    <scope>NUCLEOTIDE SEQUENCE</scope>
    <source>
        <strain evidence="3">SkMP5</strain>
    </source>
</reference>
<dbReference type="Proteomes" id="UP000253740">
    <property type="component" value="Unassembled WGS sequence"/>
</dbReference>
<proteinExistence type="predicted"/>
<feature type="region of interest" description="Disordered" evidence="1">
    <location>
        <begin position="31"/>
        <end position="78"/>
    </location>
</feature>
<organism evidence="4">
    <name type="scientific">Mizugakiibacter sediminis</name>
    <dbReference type="NCBI Taxonomy" id="1475481"/>
    <lineage>
        <taxon>Bacteria</taxon>
        <taxon>Pseudomonadati</taxon>
        <taxon>Pseudomonadota</taxon>
        <taxon>Gammaproteobacteria</taxon>
        <taxon>Lysobacterales</taxon>
        <taxon>Rhodanobacteraceae</taxon>
        <taxon>Mizugakiibacter</taxon>
    </lineage>
</organism>
<dbReference type="HOGENOM" id="CLU_1978996_0_0_6"/>
<feature type="compositionally biased region" description="Basic and acidic residues" evidence="1">
    <location>
        <begin position="37"/>
        <end position="49"/>
    </location>
</feature>
<reference evidence="4" key="2">
    <citation type="submission" date="2015-08" db="EMBL/GenBank/DDBJ databases">
        <title>Complete DNA Sequence of Pseudomonas syringae pv. actinidiae, the Causal Agent of Kiwifruit Canker Disease.</title>
        <authorList>
            <person name="Rikkerink E.H.A."/>
            <person name="Fineran P.C."/>
        </authorList>
    </citation>
    <scope>NUCLEOTIDE SEQUENCE</scope>
    <source>
        <strain evidence="4">SkMP5</strain>
    </source>
</reference>
<evidence type="ECO:0000313" key="5">
    <source>
        <dbReference type="Proteomes" id="UP000253740"/>
    </source>
</evidence>
<feature type="chain" id="PRO_5007414775" evidence="2">
    <location>
        <begin position="21"/>
        <end position="126"/>
    </location>
</feature>
<dbReference type="EMBL" id="DF970222">
    <property type="protein sequence ID" value="GAP66647.1"/>
    <property type="molecule type" value="Genomic_DNA"/>
</dbReference>
<name>A0A0K8QQJ7_9GAMM</name>
<keyword evidence="5" id="KW-1185">Reference proteome</keyword>
<feature type="signal peptide" evidence="2">
    <location>
        <begin position="1"/>
        <end position="20"/>
    </location>
</feature>
<evidence type="ECO:0000256" key="1">
    <source>
        <dbReference type="SAM" id="MobiDB-lite"/>
    </source>
</evidence>
<keyword evidence="2" id="KW-0732">Signal</keyword>
<evidence type="ECO:0000256" key="2">
    <source>
        <dbReference type="SAM" id="SignalP"/>
    </source>
</evidence>
<evidence type="ECO:0000313" key="3">
    <source>
        <dbReference type="EMBL" id="GAN44770.1"/>
    </source>
</evidence>
<evidence type="ECO:0000313" key="4">
    <source>
        <dbReference type="EMBL" id="GAP66647.1"/>
    </source>
</evidence>
<dbReference type="InterPro" id="IPR047773">
    <property type="entry name" value="YHYH_dom_bact"/>
</dbReference>
<gene>
    <name evidence="3" type="ORF">MBSD_1305</name>
    <name evidence="4" type="ORF">MBSD_n1958</name>
</gene>
<dbReference type="NCBIfam" id="NF033223">
    <property type="entry name" value="YHYH_alt"/>
    <property type="match status" value="1"/>
</dbReference>
<sequence length="126" mass="13387">MRSALQLIAAVALVAMPTLALPHPGGLNAEGCHNNRKTGEYHCHRESRAGTRSSDAPRQSFAPPVAPRAAAARSPAAPKRVLPVPHPFAVAIPVMLRGWTGTMMAWDASDVSQVAPEQFVYGLPCK</sequence>
<protein>
    <submittedName>
        <fullName evidence="4">Nuclease</fullName>
    </submittedName>
</protein>
<feature type="compositionally biased region" description="Low complexity" evidence="1">
    <location>
        <begin position="67"/>
        <end position="78"/>
    </location>
</feature>